<sequence length="1125" mass="123888">MLRSFDDVSPITIRSNLRPPLHAEWSNSRKLLAIAGTKEPTDQGSSQEYTNLLKFYSVNGTLVYTTEIPYTQCPVSALTWGHNDRRLFVATGARVHAAWVSRRVGSLQLLSRLAVRAALTRESNVQHLPLPPRLRASVAALFANTIRCSVPEPRELRRFVSRPPPGGSRLHCTMLRHAVEPVPCYTLYLEYLGGLVPLLKGRRTSKIRPEFVIFDPQSQETLQVYDDMSQCPSYSDGSDTERDTADLCGSPRYRKKHRKRREERTGDDAADREEKLNDLSYVDTLPEHARLVEVTSNIWGTKFKFHGLTDSVPANLGQVTYRTSLLHLQPRQMTLVMTELRDDLPSGPDPTFNPNLFSEDEEESYQEASSRATPEAQPPPIAPMTPRNARLNHPNRPKSQVSQISNQFLASEALPTSLGKIETYENEYVPYVDLQDMGNLYENIRNAPTNTYRTPPRHNPPRCCDVPALQSPKNAVAPTQTLIATSNAGADYTSSIQRMKNALADQQAGMPTKKELENNKLNQISQDDKSCLTSACVASIISVSMQNGQALNTEASSSRYISQGPTVNGLESGVDCSSAQTVYHNGLSNTGCASNVLPTPHPVSGSPAAISSSAHSFVHSKNNQNTGASSATPLNGSQPGQASSLGLNKNGIHGVISPACSYQFPENIDQCFSSSCSQCFSKHKDPKCHACYGKTNPGYVNTGTTGNVKLDEDLMRFSDDEAREEAEASVRGVHRTSTVISIGPVCSNDSIVRSCSVGYLDLVDAQLVPCDVALRMLRKDAPNKRLVLVSRKTKRRKRAKPQHDVSQPSSKPPRLRNCGKSKSLDSSDIFPSNEQISSPPQLPEHVEEVTGPTNSEVVEDSVAEHNKSTESPKTESREPADKHEESNESKIVREPQTKEKSSQLEATASPVKGSSPSGSFASSLDGLAARLRDFDDNHSLPPPSPRPSSRLPRSSPSSPAPSKKGKRPASASPIRRRLLSSPLLNRRMRKSRGESSDEEGLLQDDSSTASYRDLETFQKAQLRQKLKQRGIGISGSKAEAIRRDAQLVMHNKAPMWNESSQVYQLDFGGRVTQESAKNFQIEFRGRQVMQFGRIDGNAYTLDFQYPFSALQAFAVALANVTQRLK</sequence>
<feature type="domain" description="SAP" evidence="4">
    <location>
        <begin position="1014"/>
        <end position="1048"/>
    </location>
</feature>
<evidence type="ECO:0008006" key="7">
    <source>
        <dbReference type="Google" id="ProtNLM"/>
    </source>
</evidence>
<feature type="compositionally biased region" description="Polar residues" evidence="2">
    <location>
        <begin position="609"/>
        <end position="645"/>
    </location>
</feature>
<dbReference type="InterPro" id="IPR000007">
    <property type="entry name" value="Tubby_C"/>
</dbReference>
<dbReference type="PANTHER" id="PTHR16517:SF2">
    <property type="entry name" value="TUBBY-RELATED PROTEIN 4"/>
    <property type="match status" value="1"/>
</dbReference>
<feature type="region of interest" description="Disordered" evidence="2">
    <location>
        <begin position="228"/>
        <end position="271"/>
    </location>
</feature>
<feature type="compositionally biased region" description="Basic and acidic residues" evidence="2">
    <location>
        <begin position="862"/>
        <end position="902"/>
    </location>
</feature>
<evidence type="ECO:0000259" key="3">
    <source>
        <dbReference type="PROSITE" id="PS50225"/>
    </source>
</evidence>
<dbReference type="Pfam" id="PF07525">
    <property type="entry name" value="SOCS_box"/>
    <property type="match status" value="1"/>
</dbReference>
<feature type="compositionally biased region" description="Basic and acidic residues" evidence="2">
    <location>
        <begin position="262"/>
        <end position="271"/>
    </location>
</feature>
<feature type="domain" description="SOCS box" evidence="3">
    <location>
        <begin position="102"/>
        <end position="135"/>
    </location>
</feature>
<feature type="compositionally biased region" description="Low complexity" evidence="2">
    <location>
        <begin position="947"/>
        <end position="985"/>
    </location>
</feature>
<comment type="similarity">
    <text evidence="1">Belongs to the TUB family.</text>
</comment>
<keyword evidence="6" id="KW-1185">Reference proteome</keyword>
<reference evidence="5 6" key="1">
    <citation type="submission" date="2023-03" db="EMBL/GenBank/DDBJ databases">
        <title>High recombination rates correlate with genetic variation in Cardiocondyla obscurior ants.</title>
        <authorList>
            <person name="Errbii M."/>
        </authorList>
    </citation>
    <scope>NUCLEOTIDE SEQUENCE [LARGE SCALE GENOMIC DNA]</scope>
    <source>
        <strain evidence="5">Alpha-2009</strain>
        <tissue evidence="5">Whole body</tissue>
    </source>
</reference>
<feature type="region of interest" description="Disordered" evidence="2">
    <location>
        <begin position="785"/>
        <end position="1007"/>
    </location>
</feature>
<feature type="compositionally biased region" description="Polar residues" evidence="2">
    <location>
        <begin position="824"/>
        <end position="839"/>
    </location>
</feature>
<evidence type="ECO:0000313" key="5">
    <source>
        <dbReference type="EMBL" id="KAL0114159.1"/>
    </source>
</evidence>
<gene>
    <name evidence="5" type="ORF">PUN28_011461</name>
</gene>
<dbReference type="InterPro" id="IPR003034">
    <property type="entry name" value="SAP_dom"/>
</dbReference>
<feature type="compositionally biased region" description="Basic residues" evidence="2">
    <location>
        <begin position="252"/>
        <end position="261"/>
    </location>
</feature>
<proteinExistence type="inferred from homology"/>
<feature type="region of interest" description="Disordered" evidence="2">
    <location>
        <begin position="603"/>
        <end position="645"/>
    </location>
</feature>
<dbReference type="Pfam" id="PF01167">
    <property type="entry name" value="Tub"/>
    <property type="match status" value="1"/>
</dbReference>
<protein>
    <recommendedName>
        <fullName evidence="7">Tubby-related protein 4</fullName>
    </recommendedName>
</protein>
<feature type="compositionally biased region" description="Basic residues" evidence="2">
    <location>
        <begin position="791"/>
        <end position="800"/>
    </location>
</feature>
<feature type="compositionally biased region" description="Low complexity" evidence="2">
    <location>
        <begin position="914"/>
        <end position="923"/>
    </location>
</feature>
<evidence type="ECO:0000256" key="2">
    <source>
        <dbReference type="SAM" id="MobiDB-lite"/>
    </source>
</evidence>
<dbReference type="InterPro" id="IPR025659">
    <property type="entry name" value="Tubby-like_C"/>
</dbReference>
<accession>A0AAW2FDV9</accession>
<feature type="region of interest" description="Disordered" evidence="2">
    <location>
        <begin position="341"/>
        <end position="403"/>
    </location>
</feature>
<evidence type="ECO:0000256" key="1">
    <source>
        <dbReference type="ARBA" id="ARBA00007129"/>
    </source>
</evidence>
<dbReference type="InterPro" id="IPR001496">
    <property type="entry name" value="SOCS_box"/>
</dbReference>
<name>A0AAW2FDV9_9HYME</name>
<dbReference type="AlphaFoldDB" id="A0AAW2FDV9"/>
<dbReference type="PROSITE" id="PS50800">
    <property type="entry name" value="SAP"/>
    <property type="match status" value="1"/>
</dbReference>
<evidence type="ECO:0000313" key="6">
    <source>
        <dbReference type="Proteomes" id="UP001430953"/>
    </source>
</evidence>
<dbReference type="Proteomes" id="UP001430953">
    <property type="component" value="Unassembled WGS sequence"/>
</dbReference>
<comment type="caution">
    <text evidence="5">The sequence shown here is derived from an EMBL/GenBank/DDBJ whole genome shotgun (WGS) entry which is preliminary data.</text>
</comment>
<dbReference type="PROSITE" id="PS50225">
    <property type="entry name" value="SOCS"/>
    <property type="match status" value="1"/>
</dbReference>
<dbReference type="Gene3D" id="3.20.90.10">
    <property type="entry name" value="Tubby Protein, Chain A"/>
    <property type="match status" value="1"/>
</dbReference>
<dbReference type="EMBL" id="JADYXP020000011">
    <property type="protein sequence ID" value="KAL0114159.1"/>
    <property type="molecule type" value="Genomic_DNA"/>
</dbReference>
<evidence type="ECO:0000259" key="4">
    <source>
        <dbReference type="PROSITE" id="PS50800"/>
    </source>
</evidence>
<organism evidence="5 6">
    <name type="scientific">Cardiocondyla obscurior</name>
    <dbReference type="NCBI Taxonomy" id="286306"/>
    <lineage>
        <taxon>Eukaryota</taxon>
        <taxon>Metazoa</taxon>
        <taxon>Ecdysozoa</taxon>
        <taxon>Arthropoda</taxon>
        <taxon>Hexapoda</taxon>
        <taxon>Insecta</taxon>
        <taxon>Pterygota</taxon>
        <taxon>Neoptera</taxon>
        <taxon>Endopterygota</taxon>
        <taxon>Hymenoptera</taxon>
        <taxon>Apocrita</taxon>
        <taxon>Aculeata</taxon>
        <taxon>Formicoidea</taxon>
        <taxon>Formicidae</taxon>
        <taxon>Myrmicinae</taxon>
        <taxon>Cardiocondyla</taxon>
    </lineage>
</organism>
<dbReference type="PANTHER" id="PTHR16517">
    <property type="entry name" value="TUBBY-RELATED"/>
    <property type="match status" value="1"/>
</dbReference>
<dbReference type="SUPFAM" id="SSF54518">
    <property type="entry name" value="Tubby C-terminal domain-like"/>
    <property type="match status" value="1"/>
</dbReference>